<name>A0A1G9APG3_9BACI</name>
<dbReference type="InterPro" id="IPR034291">
    <property type="entry name" value="TMP_synthase"/>
</dbReference>
<evidence type="ECO:0000256" key="8">
    <source>
        <dbReference type="ARBA" id="ARBA00047883"/>
    </source>
</evidence>
<feature type="binding site" evidence="9">
    <location>
        <position position="112"/>
    </location>
    <ligand>
        <name>4-amino-2-methyl-5-(diphosphooxymethyl)pyrimidine</name>
        <dbReference type="ChEBI" id="CHEBI:57841"/>
    </ligand>
</feature>
<keyword evidence="3 9" id="KW-0479">Metal-binding</keyword>
<dbReference type="PANTHER" id="PTHR20857:SF15">
    <property type="entry name" value="THIAMINE-PHOSPHATE SYNTHASE"/>
    <property type="match status" value="1"/>
</dbReference>
<dbReference type="GO" id="GO:0000287">
    <property type="term" value="F:magnesium ion binding"/>
    <property type="evidence" value="ECO:0007669"/>
    <property type="project" value="UniProtKB-UniRule"/>
</dbReference>
<feature type="binding site" evidence="9">
    <location>
        <begin position="190"/>
        <end position="191"/>
    </location>
    <ligand>
        <name>2-[(2R,5Z)-2-carboxy-4-methylthiazol-5(2H)-ylidene]ethyl phosphate</name>
        <dbReference type="ChEBI" id="CHEBI:62899"/>
    </ligand>
</feature>
<evidence type="ECO:0000256" key="4">
    <source>
        <dbReference type="ARBA" id="ARBA00022842"/>
    </source>
</evidence>
<dbReference type="InterPro" id="IPR013785">
    <property type="entry name" value="Aldolase_TIM"/>
</dbReference>
<dbReference type="CDD" id="cd00564">
    <property type="entry name" value="TMP_TenI"/>
    <property type="match status" value="1"/>
</dbReference>
<feature type="binding site" evidence="9">
    <location>
        <position position="93"/>
    </location>
    <ligand>
        <name>Mg(2+)</name>
        <dbReference type="ChEBI" id="CHEBI:18420"/>
    </ligand>
</feature>
<dbReference type="GO" id="GO:0009228">
    <property type="term" value="P:thiamine biosynthetic process"/>
    <property type="evidence" value="ECO:0007669"/>
    <property type="project" value="UniProtKB-KW"/>
</dbReference>
<feature type="binding site" evidence="9">
    <location>
        <begin position="138"/>
        <end position="140"/>
    </location>
    <ligand>
        <name>2-[(2R,5Z)-2-carboxy-4-methylthiazol-5(2H)-ylidene]ethyl phosphate</name>
        <dbReference type="ChEBI" id="CHEBI:62899"/>
    </ligand>
</feature>
<dbReference type="NCBIfam" id="TIGR00693">
    <property type="entry name" value="thiE"/>
    <property type="match status" value="1"/>
</dbReference>
<evidence type="ECO:0000256" key="1">
    <source>
        <dbReference type="ARBA" id="ARBA00005165"/>
    </source>
</evidence>
<evidence type="ECO:0000313" key="13">
    <source>
        <dbReference type="EMBL" id="SDK29259.1"/>
    </source>
</evidence>
<evidence type="ECO:0000256" key="9">
    <source>
        <dbReference type="HAMAP-Rule" id="MF_00097"/>
    </source>
</evidence>
<feature type="domain" description="Thiamine phosphate synthase/TenI" evidence="12">
    <location>
        <begin position="9"/>
        <end position="193"/>
    </location>
</feature>
<dbReference type="PANTHER" id="PTHR20857">
    <property type="entry name" value="THIAMINE-PHOSPHATE PYROPHOSPHORYLASE"/>
    <property type="match status" value="1"/>
</dbReference>
<keyword evidence="4 9" id="KW-0460">Magnesium</keyword>
<dbReference type="EC" id="2.5.1.3" evidence="9"/>
<dbReference type="STRING" id="407036.SAMN05216243_2650"/>
<evidence type="ECO:0000256" key="10">
    <source>
        <dbReference type="RuleBase" id="RU003826"/>
    </source>
</evidence>
<comment type="pathway">
    <text evidence="1 9 11">Cofactor biosynthesis; thiamine diphosphate biosynthesis; thiamine phosphate from 4-amino-2-methyl-5-diphosphomethylpyrimidine and 4-methyl-5-(2-phosphoethyl)-thiazole: step 1/1.</text>
</comment>
<dbReference type="GO" id="GO:0009229">
    <property type="term" value="P:thiamine diphosphate biosynthetic process"/>
    <property type="evidence" value="ECO:0007669"/>
    <property type="project" value="UniProtKB-UniRule"/>
</dbReference>
<evidence type="ECO:0000256" key="3">
    <source>
        <dbReference type="ARBA" id="ARBA00022723"/>
    </source>
</evidence>
<dbReference type="Pfam" id="PF02581">
    <property type="entry name" value="TMP-TENI"/>
    <property type="match status" value="1"/>
</dbReference>
<dbReference type="OrthoDB" id="9812206at2"/>
<comment type="function">
    <text evidence="9">Condenses 4-methyl-5-(beta-hydroxyethyl)thiazole monophosphate (THZ-P) and 2-methyl-4-amino-5-hydroxymethyl pyrimidine pyrophosphate (HMP-PP) to form thiamine monophosphate (TMP).</text>
</comment>
<comment type="similarity">
    <text evidence="9 10">Belongs to the thiamine-phosphate synthase family.</text>
</comment>
<evidence type="ECO:0000313" key="14">
    <source>
        <dbReference type="Proteomes" id="UP000198694"/>
    </source>
</evidence>
<dbReference type="Proteomes" id="UP000198694">
    <property type="component" value="Unassembled WGS sequence"/>
</dbReference>
<comment type="catalytic activity">
    <reaction evidence="7 9 10">
        <text>2-(2-carboxy-4-methylthiazol-5-yl)ethyl phosphate + 4-amino-2-methyl-5-(diphosphooxymethyl)pyrimidine + 2 H(+) = thiamine phosphate + CO2 + diphosphate</text>
        <dbReference type="Rhea" id="RHEA:47848"/>
        <dbReference type="ChEBI" id="CHEBI:15378"/>
        <dbReference type="ChEBI" id="CHEBI:16526"/>
        <dbReference type="ChEBI" id="CHEBI:33019"/>
        <dbReference type="ChEBI" id="CHEBI:37575"/>
        <dbReference type="ChEBI" id="CHEBI:57841"/>
        <dbReference type="ChEBI" id="CHEBI:62890"/>
        <dbReference type="EC" id="2.5.1.3"/>
    </reaction>
</comment>
<dbReference type="FunFam" id="3.20.20.70:FF:000096">
    <property type="entry name" value="Thiamine-phosphate synthase"/>
    <property type="match status" value="1"/>
</dbReference>
<evidence type="ECO:0000256" key="5">
    <source>
        <dbReference type="ARBA" id="ARBA00022977"/>
    </source>
</evidence>
<feature type="binding site" evidence="9">
    <location>
        <position position="74"/>
    </location>
    <ligand>
        <name>Mg(2+)</name>
        <dbReference type="ChEBI" id="CHEBI:18420"/>
    </ligand>
</feature>
<keyword evidence="14" id="KW-1185">Reference proteome</keyword>
<evidence type="ECO:0000256" key="6">
    <source>
        <dbReference type="ARBA" id="ARBA00047334"/>
    </source>
</evidence>
<dbReference type="Gene3D" id="3.20.20.70">
    <property type="entry name" value="Aldolase class I"/>
    <property type="match status" value="1"/>
</dbReference>
<accession>A0A1G9APG3</accession>
<sequence length="214" mass="22501">MLVRESLQVYFIMGSNNCRGEPLQVVEQALKGGITMFQFREKGSGAKTGKEKHSLAIKLKQLCNHYGVPFIVNDDVDLAVDIGADGVHVGQDDEPLASVKQRCPKSFIIGVSATNSTEAVQAFQAGADYIGAGPVFPTSTKQDAKLPIGLAGLEEINRLTGETPVTAIGGIHTDNAADAIKAGADGVSVISAISQAESPQQAAQLLNKLTAKKR</sequence>
<dbReference type="InterPro" id="IPR036206">
    <property type="entry name" value="ThiamineP_synth_sf"/>
</dbReference>
<dbReference type="GO" id="GO:0005737">
    <property type="term" value="C:cytoplasm"/>
    <property type="evidence" value="ECO:0007669"/>
    <property type="project" value="TreeGrafter"/>
</dbReference>
<evidence type="ECO:0000256" key="7">
    <source>
        <dbReference type="ARBA" id="ARBA00047851"/>
    </source>
</evidence>
<dbReference type="InterPro" id="IPR022998">
    <property type="entry name" value="ThiamineP_synth_TenI"/>
</dbReference>
<evidence type="ECO:0000256" key="11">
    <source>
        <dbReference type="RuleBase" id="RU004253"/>
    </source>
</evidence>
<gene>
    <name evidence="9" type="primary">thiE</name>
    <name evidence="13" type="ORF">SAMN05216243_2650</name>
</gene>
<feature type="binding site" evidence="9">
    <location>
        <begin position="38"/>
        <end position="42"/>
    </location>
    <ligand>
        <name>4-amino-2-methyl-5-(diphosphooxymethyl)pyrimidine</name>
        <dbReference type="ChEBI" id="CHEBI:57841"/>
    </ligand>
</feature>
<protein>
    <recommendedName>
        <fullName evidence="9">Thiamine-phosphate synthase</fullName>
        <shortName evidence="9">TP synthase</shortName>
        <shortName evidence="9">TPS</shortName>
        <ecNumber evidence="9">2.5.1.3</ecNumber>
    </recommendedName>
    <alternativeName>
        <fullName evidence="9">Thiamine-phosphate pyrophosphorylase</fullName>
        <shortName evidence="9">TMP pyrophosphorylase</shortName>
        <shortName evidence="9">TMP-PPase</shortName>
    </alternativeName>
</protein>
<comment type="catalytic activity">
    <reaction evidence="6 9 10">
        <text>4-methyl-5-(2-phosphooxyethyl)-thiazole + 4-amino-2-methyl-5-(diphosphooxymethyl)pyrimidine + H(+) = thiamine phosphate + diphosphate</text>
        <dbReference type="Rhea" id="RHEA:22328"/>
        <dbReference type="ChEBI" id="CHEBI:15378"/>
        <dbReference type="ChEBI" id="CHEBI:33019"/>
        <dbReference type="ChEBI" id="CHEBI:37575"/>
        <dbReference type="ChEBI" id="CHEBI:57841"/>
        <dbReference type="ChEBI" id="CHEBI:58296"/>
        <dbReference type="EC" id="2.5.1.3"/>
    </reaction>
</comment>
<dbReference type="HAMAP" id="MF_00097">
    <property type="entry name" value="TMP_synthase"/>
    <property type="match status" value="1"/>
</dbReference>
<evidence type="ECO:0000256" key="2">
    <source>
        <dbReference type="ARBA" id="ARBA00022679"/>
    </source>
</evidence>
<dbReference type="RefSeq" id="WP_093215046.1">
    <property type="nucleotide sequence ID" value="NZ_FNFL01000004.1"/>
</dbReference>
<dbReference type="GO" id="GO:0004789">
    <property type="term" value="F:thiamine-phosphate diphosphorylase activity"/>
    <property type="evidence" value="ECO:0007669"/>
    <property type="project" value="UniProtKB-UniRule"/>
</dbReference>
<evidence type="ECO:0000259" key="12">
    <source>
        <dbReference type="Pfam" id="PF02581"/>
    </source>
</evidence>
<keyword evidence="2 9" id="KW-0808">Transferase</keyword>
<dbReference type="UniPathway" id="UPA00060">
    <property type="reaction ID" value="UER00141"/>
</dbReference>
<feature type="binding site" evidence="9">
    <location>
        <position position="170"/>
    </location>
    <ligand>
        <name>2-[(2R,5Z)-2-carboxy-4-methylthiazol-5(2H)-ylidene]ethyl phosphate</name>
        <dbReference type="ChEBI" id="CHEBI:62899"/>
    </ligand>
</feature>
<comment type="catalytic activity">
    <reaction evidence="8 9 10">
        <text>2-[(2R,5Z)-2-carboxy-4-methylthiazol-5(2H)-ylidene]ethyl phosphate + 4-amino-2-methyl-5-(diphosphooxymethyl)pyrimidine + 2 H(+) = thiamine phosphate + CO2 + diphosphate</text>
        <dbReference type="Rhea" id="RHEA:47844"/>
        <dbReference type="ChEBI" id="CHEBI:15378"/>
        <dbReference type="ChEBI" id="CHEBI:16526"/>
        <dbReference type="ChEBI" id="CHEBI:33019"/>
        <dbReference type="ChEBI" id="CHEBI:37575"/>
        <dbReference type="ChEBI" id="CHEBI:57841"/>
        <dbReference type="ChEBI" id="CHEBI:62899"/>
        <dbReference type="EC" id="2.5.1.3"/>
    </reaction>
</comment>
<feature type="binding site" evidence="9">
    <location>
        <position position="141"/>
    </location>
    <ligand>
        <name>4-amino-2-methyl-5-(diphosphooxymethyl)pyrimidine</name>
        <dbReference type="ChEBI" id="CHEBI:57841"/>
    </ligand>
</feature>
<dbReference type="SUPFAM" id="SSF51391">
    <property type="entry name" value="Thiamin phosphate synthase"/>
    <property type="match status" value="1"/>
</dbReference>
<reference evidence="13 14" key="1">
    <citation type="submission" date="2016-10" db="EMBL/GenBank/DDBJ databases">
        <authorList>
            <person name="de Groot N.N."/>
        </authorList>
    </citation>
    <scope>NUCLEOTIDE SEQUENCE [LARGE SCALE GENOMIC DNA]</scope>
    <source>
        <strain evidence="13 14">CGMCC 1.6502</strain>
    </source>
</reference>
<organism evidence="13 14">
    <name type="scientific">Sediminibacillus albus</name>
    <dbReference type="NCBI Taxonomy" id="407036"/>
    <lineage>
        <taxon>Bacteria</taxon>
        <taxon>Bacillati</taxon>
        <taxon>Bacillota</taxon>
        <taxon>Bacilli</taxon>
        <taxon>Bacillales</taxon>
        <taxon>Bacillaceae</taxon>
        <taxon>Sediminibacillus</taxon>
    </lineage>
</organism>
<comment type="cofactor">
    <cofactor evidence="9">
        <name>Mg(2+)</name>
        <dbReference type="ChEBI" id="CHEBI:18420"/>
    </cofactor>
    <text evidence="9">Binds 1 Mg(2+) ion per subunit.</text>
</comment>
<dbReference type="AlphaFoldDB" id="A0A1G9APG3"/>
<keyword evidence="5 9" id="KW-0784">Thiamine biosynthesis</keyword>
<proteinExistence type="inferred from homology"/>
<dbReference type="EMBL" id="FNFL01000004">
    <property type="protein sequence ID" value="SDK29259.1"/>
    <property type="molecule type" value="Genomic_DNA"/>
</dbReference>
<feature type="binding site" evidence="9">
    <location>
        <position position="73"/>
    </location>
    <ligand>
        <name>4-amino-2-methyl-5-(diphosphooxymethyl)pyrimidine</name>
        <dbReference type="ChEBI" id="CHEBI:57841"/>
    </ligand>
</feature>